<accession>A0ABQ3GEM3</accession>
<feature type="compositionally biased region" description="Low complexity" evidence="4">
    <location>
        <begin position="8"/>
        <end position="24"/>
    </location>
</feature>
<keyword evidence="1" id="KW-0678">Repressor</keyword>
<protein>
    <submittedName>
        <fullName evidence="6">Tetracycline repressor, C-all-alpha domain protein</fullName>
    </submittedName>
</protein>
<dbReference type="EMBL" id="BMXK01000003">
    <property type="protein sequence ID" value="GHD03240.1"/>
    <property type="molecule type" value="Genomic_DNA"/>
</dbReference>
<keyword evidence="2" id="KW-0805">Transcription regulation</keyword>
<keyword evidence="3" id="KW-0804">Transcription</keyword>
<dbReference type="Gene3D" id="1.10.357.10">
    <property type="entry name" value="Tetracycline Repressor, domain 2"/>
    <property type="match status" value="1"/>
</dbReference>
<dbReference type="InterPro" id="IPR004111">
    <property type="entry name" value="Repressor_TetR_C"/>
</dbReference>
<dbReference type="InterPro" id="IPR009057">
    <property type="entry name" value="Homeodomain-like_sf"/>
</dbReference>
<dbReference type="InterPro" id="IPR036271">
    <property type="entry name" value="Tet_transcr_reg_TetR-rel_C_sf"/>
</dbReference>
<dbReference type="Pfam" id="PF02909">
    <property type="entry name" value="TetR_C_1"/>
    <property type="match status" value="1"/>
</dbReference>
<dbReference type="PRINTS" id="PR00400">
    <property type="entry name" value="TETREPRESSOR"/>
</dbReference>
<evidence type="ECO:0000256" key="2">
    <source>
        <dbReference type="ARBA" id="ARBA00023015"/>
    </source>
</evidence>
<evidence type="ECO:0000256" key="1">
    <source>
        <dbReference type="ARBA" id="ARBA00022491"/>
    </source>
</evidence>
<dbReference type="SUPFAM" id="SSF46689">
    <property type="entry name" value="Homeodomain-like"/>
    <property type="match status" value="1"/>
</dbReference>
<sequence length="242" mass="25712">MKTRGIEASRAAAAEPAGSVGATAPGPGRRDGEEENVGRPVRARLSTAAIADAAVELIDSGQPFGLNAVARRLGVKPPSLYNHVDGVDEIIELVRGRLAAQYLAEAGTDAEWGEVLESMIRAERRMYTEHPHVVPLIATSTVRDEGVIRSYDLKATHLVRAGFPESEVLVLVQLLDAFALGSGLDYAAPDAVWEPSGPTKTLGRLLGAGPPGRVRNEQAFEVGLGILMDGLRERLARHVADA</sequence>
<dbReference type="Proteomes" id="UP000642819">
    <property type="component" value="Unassembled WGS sequence"/>
</dbReference>
<proteinExistence type="predicted"/>
<dbReference type="InterPro" id="IPR003012">
    <property type="entry name" value="Tet_transcr_reg_TetR"/>
</dbReference>
<comment type="caution">
    <text evidence="6">The sequence shown here is derived from an EMBL/GenBank/DDBJ whole genome shotgun (WGS) entry which is preliminary data.</text>
</comment>
<keyword evidence="7" id="KW-1185">Reference proteome</keyword>
<feature type="region of interest" description="Disordered" evidence="4">
    <location>
        <begin position="1"/>
        <end position="39"/>
    </location>
</feature>
<gene>
    <name evidence="6" type="ORF">GCM10008096_09290</name>
</gene>
<evidence type="ECO:0000256" key="3">
    <source>
        <dbReference type="ARBA" id="ARBA00023163"/>
    </source>
</evidence>
<reference evidence="7" key="1">
    <citation type="journal article" date="2019" name="Int. J. Syst. Evol. Microbiol.">
        <title>The Global Catalogue of Microorganisms (GCM) 10K type strain sequencing project: providing services to taxonomists for standard genome sequencing and annotation.</title>
        <authorList>
            <consortium name="The Broad Institute Genomics Platform"/>
            <consortium name="The Broad Institute Genome Sequencing Center for Infectious Disease"/>
            <person name="Wu L."/>
            <person name="Ma J."/>
        </authorList>
    </citation>
    <scope>NUCLEOTIDE SEQUENCE [LARGE SCALE GENOMIC DNA]</scope>
    <source>
        <strain evidence="7">KCTC 19466</strain>
    </source>
</reference>
<evidence type="ECO:0000313" key="6">
    <source>
        <dbReference type="EMBL" id="GHD03240.1"/>
    </source>
</evidence>
<feature type="domain" description="Tetracycline repressor TetR C-terminal" evidence="5">
    <location>
        <begin position="110"/>
        <end position="234"/>
    </location>
</feature>
<evidence type="ECO:0000313" key="7">
    <source>
        <dbReference type="Proteomes" id="UP000642819"/>
    </source>
</evidence>
<organism evidence="6 7">
    <name type="scientific">Zhihengliuella salsuginis</name>
    <dbReference type="NCBI Taxonomy" id="578222"/>
    <lineage>
        <taxon>Bacteria</taxon>
        <taxon>Bacillati</taxon>
        <taxon>Actinomycetota</taxon>
        <taxon>Actinomycetes</taxon>
        <taxon>Micrococcales</taxon>
        <taxon>Micrococcaceae</taxon>
        <taxon>Zhihengliuella</taxon>
    </lineage>
</organism>
<name>A0ABQ3GEM3_9MICC</name>
<evidence type="ECO:0000256" key="4">
    <source>
        <dbReference type="SAM" id="MobiDB-lite"/>
    </source>
</evidence>
<evidence type="ECO:0000259" key="5">
    <source>
        <dbReference type="Pfam" id="PF02909"/>
    </source>
</evidence>
<dbReference type="SUPFAM" id="SSF48498">
    <property type="entry name" value="Tetracyclin repressor-like, C-terminal domain"/>
    <property type="match status" value="1"/>
</dbReference>